<dbReference type="FunFam" id="3.60.20.30:FF:000006">
    <property type="entry name" value="Threonine aspartase"/>
    <property type="match status" value="1"/>
</dbReference>
<dbReference type="GO" id="GO:0005737">
    <property type="term" value="C:cytoplasm"/>
    <property type="evidence" value="ECO:0007669"/>
    <property type="project" value="TreeGrafter"/>
</dbReference>
<dbReference type="SUPFAM" id="SSF56235">
    <property type="entry name" value="N-terminal nucleophile aminohydrolases (Ntn hydrolases)"/>
    <property type="match status" value="1"/>
</dbReference>
<evidence type="ECO:0008006" key="6">
    <source>
        <dbReference type="Google" id="ProtNLM"/>
    </source>
</evidence>
<organism evidence="4 5">
    <name type="scientific">Coptotermes formosanus</name>
    <name type="common">Formosan subterranean termite</name>
    <dbReference type="NCBI Taxonomy" id="36987"/>
    <lineage>
        <taxon>Eukaryota</taxon>
        <taxon>Metazoa</taxon>
        <taxon>Ecdysozoa</taxon>
        <taxon>Arthropoda</taxon>
        <taxon>Hexapoda</taxon>
        <taxon>Insecta</taxon>
        <taxon>Pterygota</taxon>
        <taxon>Neoptera</taxon>
        <taxon>Polyneoptera</taxon>
        <taxon>Dictyoptera</taxon>
        <taxon>Blattodea</taxon>
        <taxon>Blattoidea</taxon>
        <taxon>Termitoidae</taxon>
        <taxon>Rhinotermitidae</taxon>
        <taxon>Coptotermes</taxon>
    </lineage>
</organism>
<evidence type="ECO:0000256" key="1">
    <source>
        <dbReference type="ARBA" id="ARBA00010872"/>
    </source>
</evidence>
<dbReference type="Proteomes" id="UP000502823">
    <property type="component" value="Unassembled WGS sequence"/>
</dbReference>
<keyword evidence="5" id="KW-1185">Reference proteome</keyword>
<evidence type="ECO:0000256" key="2">
    <source>
        <dbReference type="PIRSR" id="PIRSR600246-1"/>
    </source>
</evidence>
<dbReference type="GO" id="GO:0051604">
    <property type="term" value="P:protein maturation"/>
    <property type="evidence" value="ECO:0007669"/>
    <property type="project" value="TreeGrafter"/>
</dbReference>
<dbReference type="Gene3D" id="3.60.20.30">
    <property type="entry name" value="(Glycosyl)asparaginase"/>
    <property type="match status" value="1"/>
</dbReference>
<reference evidence="5" key="1">
    <citation type="submission" date="2020-01" db="EMBL/GenBank/DDBJ databases">
        <title>Draft genome sequence of the Termite Coptotermes fromosanus.</title>
        <authorList>
            <person name="Itakura S."/>
            <person name="Yosikawa Y."/>
            <person name="Umezawa K."/>
        </authorList>
    </citation>
    <scope>NUCLEOTIDE SEQUENCE [LARGE SCALE GENOMIC DNA]</scope>
</reference>
<dbReference type="EMBL" id="BLKM01000078">
    <property type="protein sequence ID" value="GFG28714.1"/>
    <property type="molecule type" value="Genomic_DNA"/>
</dbReference>
<comment type="caution">
    <text evidence="4">The sequence shown here is derived from an EMBL/GenBank/DDBJ whole genome shotgun (WGS) entry which is preliminary data.</text>
</comment>
<dbReference type="InterPro" id="IPR029055">
    <property type="entry name" value="Ntn_hydrolases_N"/>
</dbReference>
<dbReference type="InterPro" id="IPR000246">
    <property type="entry name" value="Peptidase_T2"/>
</dbReference>
<comment type="similarity">
    <text evidence="1">Belongs to the Ntn-hydrolase family.</text>
</comment>
<dbReference type="AlphaFoldDB" id="A0A6L2P8Z9"/>
<protein>
    <recommendedName>
        <fullName evidence="6">Threonine aspartase 1</fullName>
    </recommendedName>
</protein>
<feature type="active site" description="Nucleophile" evidence="2">
    <location>
        <position position="187"/>
    </location>
</feature>
<proteinExistence type="inferred from homology"/>
<evidence type="ECO:0000313" key="5">
    <source>
        <dbReference type="Proteomes" id="UP000502823"/>
    </source>
</evidence>
<feature type="site" description="Cleavage; by autolysis" evidence="3">
    <location>
        <begin position="186"/>
        <end position="187"/>
    </location>
</feature>
<dbReference type="InterPro" id="IPR037464">
    <property type="entry name" value="Taspase1"/>
</dbReference>
<accession>A0A6L2P8Z9</accession>
<dbReference type="PANTHER" id="PTHR10188:SF8">
    <property type="entry name" value="THREONINE ASPARTASE 1"/>
    <property type="match status" value="1"/>
</dbReference>
<dbReference type="GO" id="GO:0004298">
    <property type="term" value="F:threonine-type endopeptidase activity"/>
    <property type="evidence" value="ECO:0007669"/>
    <property type="project" value="InterPro"/>
</dbReference>
<dbReference type="FunCoup" id="A0A6L2P8Z9">
    <property type="interactions" value="152"/>
</dbReference>
<sequence length="370" mass="39447">MHKLEHEMSGFVGIHLGAGQHSEALWQEYKKLCHKACKKGYSLLASGATALEVVTDATAVLEDSPLTNAGYGSNLTWDGHVECDAGVMDGTTLHFGAVGAVRGVKNPVKLAEHICRKQACNVLALGRIPPCLLVGNGARKWAEQAELTTVPSRSLISDKALKLYRHYKKKVERYQLHIDKVLTPLDTVGAVCVDAHGNLAAACSSGGVALKHPGRVGQAATYGCGCWATNGTDRVPGIAACTSGCGEYLVRTMLAREAAVEVQKSECPVTALHSAMKTKFLESPFLHGVEDRLGGVILLKCIPSEGRGEFLWTHSSKTMCVSYMSDAERRPKTHMSELPTGAVPGSTLVVEGVTFKLVSSAQRGDNGVQL</sequence>
<dbReference type="InParanoid" id="A0A6L2P8Z9"/>
<gene>
    <name evidence="4" type="ORF">Cfor_05995</name>
</gene>
<evidence type="ECO:0000313" key="4">
    <source>
        <dbReference type="EMBL" id="GFG28714.1"/>
    </source>
</evidence>
<name>A0A6L2P8Z9_COPFO</name>
<dbReference type="CDD" id="cd04514">
    <property type="entry name" value="Taspase1_like"/>
    <property type="match status" value="1"/>
</dbReference>
<evidence type="ECO:0000256" key="3">
    <source>
        <dbReference type="PIRSR" id="PIRSR600246-3"/>
    </source>
</evidence>
<dbReference type="OrthoDB" id="77601at2759"/>
<dbReference type="PANTHER" id="PTHR10188">
    <property type="entry name" value="L-ASPARAGINASE"/>
    <property type="match status" value="1"/>
</dbReference>
<dbReference type="Pfam" id="PF01112">
    <property type="entry name" value="Asparaginase_2"/>
    <property type="match status" value="1"/>
</dbReference>